<evidence type="ECO:0000313" key="4">
    <source>
        <dbReference type="Proteomes" id="UP000250049"/>
    </source>
</evidence>
<reference evidence="2 4" key="2">
    <citation type="submission" date="2018-01" db="EMBL/GenBank/DDBJ databases">
        <title>Genome sequence of Mycobacterium phage Y20.</title>
        <authorList>
            <person name="Uchiyama J."/>
            <person name="Matsuzaki S."/>
        </authorList>
    </citation>
    <scope>NUCLEOTIDE SEQUENCE [LARGE SCALE GENOMIC DNA]</scope>
</reference>
<protein>
    <submittedName>
        <fullName evidence="2">Uncharacterized protein</fullName>
    </submittedName>
</protein>
<name>A0A2Z5XBG1_9CAUD</name>
<reference evidence="1 3" key="1">
    <citation type="submission" date="2018-01" db="EMBL/GenBank/DDBJ databases">
        <title>Genome sequence of Mycobacterium phage Y10.</title>
        <authorList>
            <person name="Uchiyama J."/>
            <person name="Matsuzaki S."/>
        </authorList>
    </citation>
    <scope>NUCLEOTIDE SEQUENCE [LARGE SCALE GENOMIC DNA]</scope>
</reference>
<dbReference type="Proteomes" id="UP000249965">
    <property type="component" value="Segment"/>
</dbReference>
<evidence type="ECO:0000313" key="2">
    <source>
        <dbReference type="EMBL" id="BBC43534.1"/>
    </source>
</evidence>
<accession>A0A2Z5XBG1</accession>
<dbReference type="EMBL" id="AP018469">
    <property type="protein sequence ID" value="BBC43352.1"/>
    <property type="molecule type" value="Genomic_DNA"/>
</dbReference>
<evidence type="ECO:0000313" key="3">
    <source>
        <dbReference type="Proteomes" id="UP000249965"/>
    </source>
</evidence>
<sequence length="72" mass="7978">MNYSKPFRAKYPGKCETCGEAFDEGDLIRLTDDRETVHAVAGDCLGDPAVDVNWTNVPVCTLCWTQHRGECA</sequence>
<organism evidence="2 4">
    <name type="scientific">Mycobacterium phage Y10</name>
    <dbReference type="NCBI Taxonomy" id="2072010"/>
    <lineage>
        <taxon>Viruses</taxon>
        <taxon>Duplodnaviria</taxon>
        <taxon>Heunggongvirae</taxon>
        <taxon>Uroviricota</taxon>
        <taxon>Caudoviricetes</taxon>
        <taxon>Weiservirinae</taxon>
        <taxon>Fionnbharthvirus</taxon>
        <taxon>Fionnbharthvirus fionnbharth</taxon>
    </lineage>
</organism>
<evidence type="ECO:0000313" key="1">
    <source>
        <dbReference type="EMBL" id="BBC43352.1"/>
    </source>
</evidence>
<proteinExistence type="predicted"/>
<dbReference type="Proteomes" id="UP000250049">
    <property type="component" value="Segment"/>
</dbReference>
<dbReference type="EMBL" id="AP018471">
    <property type="protein sequence ID" value="BBC43534.1"/>
    <property type="molecule type" value="Genomic_DNA"/>
</dbReference>